<dbReference type="HOGENOM" id="CLU_014001_2_1_1"/>
<dbReference type="Gene3D" id="2.60.120.680">
    <property type="entry name" value="GOLD domain"/>
    <property type="match status" value="1"/>
</dbReference>
<dbReference type="InterPro" id="IPR009038">
    <property type="entry name" value="GOLD_dom"/>
</dbReference>
<dbReference type="SMART" id="SM00516">
    <property type="entry name" value="SEC14"/>
    <property type="match status" value="1"/>
</dbReference>
<proteinExistence type="predicted"/>
<protein>
    <recommendedName>
        <fullName evidence="5">CRAL-TRIO domain-containing protein</fullName>
    </recommendedName>
</protein>
<dbReference type="SUPFAM" id="SSF101576">
    <property type="entry name" value="Supernatant protein factor (SPF), C-terminal domain"/>
    <property type="match status" value="1"/>
</dbReference>
<dbReference type="InterPro" id="IPR036273">
    <property type="entry name" value="CRAL/TRIO_N_dom_sf"/>
</dbReference>
<dbReference type="Pfam" id="PF00650">
    <property type="entry name" value="CRAL_TRIO"/>
    <property type="match status" value="1"/>
</dbReference>
<dbReference type="PROSITE" id="PS50866">
    <property type="entry name" value="GOLD"/>
    <property type="match status" value="1"/>
</dbReference>
<dbReference type="InterPro" id="IPR051064">
    <property type="entry name" value="SEC14/CRAL-TRIO_domain"/>
</dbReference>
<feature type="domain" description="CRAL-TRIO" evidence="1">
    <location>
        <begin position="114"/>
        <end position="298"/>
    </location>
</feature>
<dbReference type="EMBL" id="GL732532">
    <property type="protein sequence ID" value="EFX85374.1"/>
    <property type="molecule type" value="Genomic_DNA"/>
</dbReference>
<dbReference type="InterPro" id="IPR036865">
    <property type="entry name" value="CRAL-TRIO_dom_sf"/>
</dbReference>
<evidence type="ECO:0000259" key="2">
    <source>
        <dbReference type="PROSITE" id="PS50866"/>
    </source>
</evidence>
<dbReference type="PROSITE" id="PS50191">
    <property type="entry name" value="CRAL_TRIO"/>
    <property type="match status" value="1"/>
</dbReference>
<dbReference type="InParanoid" id="E9G4X2"/>
<dbReference type="AlphaFoldDB" id="E9G4X2"/>
<dbReference type="FunCoup" id="E9G4X2">
    <property type="interactions" value="195"/>
</dbReference>
<evidence type="ECO:0008006" key="5">
    <source>
        <dbReference type="Google" id="ProtNLM"/>
    </source>
</evidence>
<gene>
    <name evidence="3" type="ORF">DAPPUDRAFT_300305</name>
</gene>
<feature type="domain" description="GOLD" evidence="2">
    <location>
        <begin position="326"/>
        <end position="426"/>
    </location>
</feature>
<dbReference type="Gene3D" id="3.40.525.10">
    <property type="entry name" value="CRAL-TRIO lipid binding domain"/>
    <property type="match status" value="1"/>
</dbReference>
<accession>E9G4X2</accession>
<evidence type="ECO:0000259" key="1">
    <source>
        <dbReference type="PROSITE" id="PS50191"/>
    </source>
</evidence>
<reference evidence="3 4" key="1">
    <citation type="journal article" date="2011" name="Science">
        <title>The ecoresponsive genome of Daphnia pulex.</title>
        <authorList>
            <person name="Colbourne J.K."/>
            <person name="Pfrender M.E."/>
            <person name="Gilbert D."/>
            <person name="Thomas W.K."/>
            <person name="Tucker A."/>
            <person name="Oakley T.H."/>
            <person name="Tokishita S."/>
            <person name="Aerts A."/>
            <person name="Arnold G.J."/>
            <person name="Basu M.K."/>
            <person name="Bauer D.J."/>
            <person name="Caceres C.E."/>
            <person name="Carmel L."/>
            <person name="Casola C."/>
            <person name="Choi J.H."/>
            <person name="Detter J.C."/>
            <person name="Dong Q."/>
            <person name="Dusheyko S."/>
            <person name="Eads B.D."/>
            <person name="Frohlich T."/>
            <person name="Geiler-Samerotte K.A."/>
            <person name="Gerlach D."/>
            <person name="Hatcher P."/>
            <person name="Jogdeo S."/>
            <person name="Krijgsveld J."/>
            <person name="Kriventseva E.V."/>
            <person name="Kultz D."/>
            <person name="Laforsch C."/>
            <person name="Lindquist E."/>
            <person name="Lopez J."/>
            <person name="Manak J.R."/>
            <person name="Muller J."/>
            <person name="Pangilinan J."/>
            <person name="Patwardhan R.P."/>
            <person name="Pitluck S."/>
            <person name="Pritham E.J."/>
            <person name="Rechtsteiner A."/>
            <person name="Rho M."/>
            <person name="Rogozin I.B."/>
            <person name="Sakarya O."/>
            <person name="Salamov A."/>
            <person name="Schaack S."/>
            <person name="Shapiro H."/>
            <person name="Shiga Y."/>
            <person name="Skalitzky C."/>
            <person name="Smith Z."/>
            <person name="Souvorov A."/>
            <person name="Sung W."/>
            <person name="Tang Z."/>
            <person name="Tsuchiya D."/>
            <person name="Tu H."/>
            <person name="Vos H."/>
            <person name="Wang M."/>
            <person name="Wolf Y.I."/>
            <person name="Yamagata H."/>
            <person name="Yamada T."/>
            <person name="Ye Y."/>
            <person name="Shaw J.R."/>
            <person name="Andrews J."/>
            <person name="Crease T.J."/>
            <person name="Tang H."/>
            <person name="Lucas S.M."/>
            <person name="Robertson H.M."/>
            <person name="Bork P."/>
            <person name="Koonin E.V."/>
            <person name="Zdobnov E.M."/>
            <person name="Grigoriev I.V."/>
            <person name="Lynch M."/>
            <person name="Boore J.L."/>
        </authorList>
    </citation>
    <scope>NUCLEOTIDE SEQUENCE [LARGE SCALE GENOMIC DNA]</scope>
</reference>
<sequence length="433" mass="49587">MSVTDARPFRPTQSTFFQQSASEGEKYKRPDCNGNLKLKFQVDRGYDPIKAEPAIQQLRNAVADCKLIDTSEEYLVKWLIVQDFDVDRAERMLRQSLEWRRVSGADDILDSYAPSDVLRQYFSMGHIGNDRFGCPVFVCGLGRMDIKGLLSSLTKKDFYNYLTWMFETFSKTIQEVNNKRTGYRTTRQTLVFDLDQFSMMNLTTKPAGAVMNGGGAIVAMIKYYLSNYPDSFRRIFVINAPSIFPWVFGFIKPLLAQSDVPKIKIFNSNKKEWTSALLEEIDDEQLPTYYGGNMTDPDGDPKCPRKLNMGGQVPHSFYLRKNPPIAKDYMETLNISAGVGGKKKLKFEVVVPHSAIRWEFMTDGGDIGFRVLNKNAEEIVPLNRVDSHIIMEEGQVTCNEPGQYVFQFDNTYSYLRKKKVHYHIVVDLPDNSQ</sequence>
<dbReference type="GO" id="GO:0005737">
    <property type="term" value="C:cytoplasm"/>
    <property type="evidence" value="ECO:0000318"/>
    <property type="project" value="GO_Central"/>
</dbReference>
<evidence type="ECO:0000313" key="3">
    <source>
        <dbReference type="EMBL" id="EFX85374.1"/>
    </source>
</evidence>
<dbReference type="SUPFAM" id="SSF52087">
    <property type="entry name" value="CRAL/TRIO domain"/>
    <property type="match status" value="1"/>
</dbReference>
<dbReference type="Proteomes" id="UP000000305">
    <property type="component" value="Unassembled WGS sequence"/>
</dbReference>
<dbReference type="CDD" id="cd00170">
    <property type="entry name" value="SEC14"/>
    <property type="match status" value="1"/>
</dbReference>
<dbReference type="PANTHER" id="PTHR23324">
    <property type="entry name" value="SEC14 RELATED PROTEIN"/>
    <property type="match status" value="1"/>
</dbReference>
<dbReference type="InterPro" id="IPR036598">
    <property type="entry name" value="GOLD_dom_sf"/>
</dbReference>
<dbReference type="InterPro" id="IPR001251">
    <property type="entry name" value="CRAL-TRIO_dom"/>
</dbReference>
<keyword evidence="4" id="KW-1185">Reference proteome</keyword>
<dbReference type="OMA" id="GHIGNDR"/>
<dbReference type="PANTHER" id="PTHR23324:SF83">
    <property type="entry name" value="SEC14-LIKE PROTEIN 2"/>
    <property type="match status" value="1"/>
</dbReference>
<organism evidence="3 4">
    <name type="scientific">Daphnia pulex</name>
    <name type="common">Water flea</name>
    <dbReference type="NCBI Taxonomy" id="6669"/>
    <lineage>
        <taxon>Eukaryota</taxon>
        <taxon>Metazoa</taxon>
        <taxon>Ecdysozoa</taxon>
        <taxon>Arthropoda</taxon>
        <taxon>Crustacea</taxon>
        <taxon>Branchiopoda</taxon>
        <taxon>Diplostraca</taxon>
        <taxon>Cladocera</taxon>
        <taxon>Anomopoda</taxon>
        <taxon>Daphniidae</taxon>
        <taxon>Daphnia</taxon>
    </lineage>
</organism>
<dbReference type="SUPFAM" id="SSF46938">
    <property type="entry name" value="CRAL/TRIO N-terminal domain"/>
    <property type="match status" value="1"/>
</dbReference>
<dbReference type="PhylomeDB" id="E9G4X2"/>
<dbReference type="KEGG" id="dpx:DAPPUDRAFT_300305"/>
<name>E9G4X2_DAPPU</name>
<dbReference type="eggNOG" id="KOG1471">
    <property type="taxonomic scope" value="Eukaryota"/>
</dbReference>
<dbReference type="OrthoDB" id="1434354at2759"/>
<evidence type="ECO:0000313" key="4">
    <source>
        <dbReference type="Proteomes" id="UP000000305"/>
    </source>
</evidence>